<protein>
    <submittedName>
        <fullName evidence="1">Uncharacterized protein</fullName>
    </submittedName>
</protein>
<evidence type="ECO:0000313" key="2">
    <source>
        <dbReference type="Proteomes" id="UP001159363"/>
    </source>
</evidence>
<keyword evidence="2" id="KW-1185">Reference proteome</keyword>
<dbReference type="Proteomes" id="UP001159363">
    <property type="component" value="Chromosome 1"/>
</dbReference>
<sequence length="274" mass="30590">MVEAESRVEASRRRTDDCVTFENTARIKAMMQVVGEQKSSLQIVSVEASDAQNSNIEVNMEHVALTLRCHYVQANRVRFPAVSLPDSRMWESCWTMQLLVGFSRGSPVSPDPSFRRCSISRFTLIGSQELDVKSHLNRFSSLANIPNMSIIPILPQEKGSDEERKTENANLHNSAALCADSTLKKLSAAAVVASQPTSRLNSALMRGLPRIYVPPALSIPLFNIVILRANEMRMEQRRNARTGETVDLREHPPISGIVQDDYQLAKIRSDRVGD</sequence>
<gene>
    <name evidence="1" type="ORF">PR048_003398</name>
</gene>
<proteinExistence type="predicted"/>
<evidence type="ECO:0000313" key="1">
    <source>
        <dbReference type="EMBL" id="KAJ8898038.1"/>
    </source>
</evidence>
<organism evidence="1 2">
    <name type="scientific">Dryococelus australis</name>
    <dbReference type="NCBI Taxonomy" id="614101"/>
    <lineage>
        <taxon>Eukaryota</taxon>
        <taxon>Metazoa</taxon>
        <taxon>Ecdysozoa</taxon>
        <taxon>Arthropoda</taxon>
        <taxon>Hexapoda</taxon>
        <taxon>Insecta</taxon>
        <taxon>Pterygota</taxon>
        <taxon>Neoptera</taxon>
        <taxon>Polyneoptera</taxon>
        <taxon>Phasmatodea</taxon>
        <taxon>Verophasmatodea</taxon>
        <taxon>Anareolatae</taxon>
        <taxon>Phasmatidae</taxon>
        <taxon>Eurycanthinae</taxon>
        <taxon>Dryococelus</taxon>
    </lineage>
</organism>
<dbReference type="EMBL" id="JARBHB010000001">
    <property type="protein sequence ID" value="KAJ8898038.1"/>
    <property type="molecule type" value="Genomic_DNA"/>
</dbReference>
<accession>A0ABQ9IMX0</accession>
<reference evidence="1 2" key="1">
    <citation type="submission" date="2023-02" db="EMBL/GenBank/DDBJ databases">
        <title>LHISI_Scaffold_Assembly.</title>
        <authorList>
            <person name="Stuart O.P."/>
            <person name="Cleave R."/>
            <person name="Magrath M.J.L."/>
            <person name="Mikheyev A.S."/>
        </authorList>
    </citation>
    <scope>NUCLEOTIDE SEQUENCE [LARGE SCALE GENOMIC DNA]</scope>
    <source>
        <strain evidence="1">Daus_M_001</strain>
        <tissue evidence="1">Leg muscle</tissue>
    </source>
</reference>
<comment type="caution">
    <text evidence="1">The sequence shown here is derived from an EMBL/GenBank/DDBJ whole genome shotgun (WGS) entry which is preliminary data.</text>
</comment>
<name>A0ABQ9IMX0_9NEOP</name>